<dbReference type="CDD" id="cd06529">
    <property type="entry name" value="S24_LexA-like"/>
    <property type="match status" value="1"/>
</dbReference>
<dbReference type="EMBL" id="AP026968">
    <property type="protein sequence ID" value="BDT64992.1"/>
    <property type="molecule type" value="Genomic_DNA"/>
</dbReference>
<accession>A0ABN6TL37</accession>
<keyword evidence="2" id="KW-0238">DNA-binding</keyword>
<evidence type="ECO:0000313" key="6">
    <source>
        <dbReference type="Proteomes" id="UP001378546"/>
    </source>
</evidence>
<organism evidence="5 6">
    <name type="scientific">Streptococcus parapneumoniae</name>
    <dbReference type="NCBI Taxonomy" id="2993430"/>
    <lineage>
        <taxon>Bacteria</taxon>
        <taxon>Bacillati</taxon>
        <taxon>Bacillota</taxon>
        <taxon>Bacilli</taxon>
        <taxon>Lactobacillales</taxon>
        <taxon>Streptococcaceae</taxon>
        <taxon>Streptococcus</taxon>
        <taxon>Streptococcus thalassemiae group</taxon>
    </lineage>
</organism>
<keyword evidence="1" id="KW-0805">Transcription regulation</keyword>
<dbReference type="SUPFAM" id="SSF51306">
    <property type="entry name" value="LexA/Signal peptidase"/>
    <property type="match status" value="1"/>
</dbReference>
<gene>
    <name evidence="5" type="ORF">SP4011_14090</name>
</gene>
<sequence>MEFPFYENEIPDDYDAIAYVVSRSMEPKIRNGDYLFVKNPPQIDYNAIGIFQVDGANYVKKLRQGYLKKLNPEYPDVHLDESNHIRTIEKVIRLYREN</sequence>
<dbReference type="PANTHER" id="PTHR40661:SF1">
    <property type="entry name" value="HTH CRO_C1-TYPE DOMAIN-CONTAINING PROTEIN"/>
    <property type="match status" value="1"/>
</dbReference>
<dbReference type="InterPro" id="IPR015927">
    <property type="entry name" value="Peptidase_S24_S26A/B/C"/>
</dbReference>
<protein>
    <recommendedName>
        <fullName evidence="4">Peptidase S24/S26A/S26B/S26C domain-containing protein</fullName>
    </recommendedName>
</protein>
<dbReference type="PANTHER" id="PTHR40661">
    <property type="match status" value="1"/>
</dbReference>
<dbReference type="InterPro" id="IPR039418">
    <property type="entry name" value="LexA-like"/>
</dbReference>
<keyword evidence="3" id="KW-0804">Transcription</keyword>
<dbReference type="InterPro" id="IPR036286">
    <property type="entry name" value="LexA/Signal_pep-like_sf"/>
</dbReference>
<evidence type="ECO:0000256" key="1">
    <source>
        <dbReference type="ARBA" id="ARBA00023015"/>
    </source>
</evidence>
<dbReference type="RefSeq" id="WP_419992021.1">
    <property type="nucleotide sequence ID" value="NZ_AP026968.1"/>
</dbReference>
<keyword evidence="6" id="KW-1185">Reference proteome</keyword>
<dbReference type="Gene3D" id="2.10.109.10">
    <property type="entry name" value="Umud Fragment, subunit A"/>
    <property type="match status" value="1"/>
</dbReference>
<feature type="domain" description="Peptidase S24/S26A/S26B/S26C" evidence="4">
    <location>
        <begin position="11"/>
        <end position="91"/>
    </location>
</feature>
<name>A0ABN6TL37_9STRE</name>
<dbReference type="Proteomes" id="UP001378546">
    <property type="component" value="Chromosome"/>
</dbReference>
<evidence type="ECO:0000256" key="2">
    <source>
        <dbReference type="ARBA" id="ARBA00023125"/>
    </source>
</evidence>
<proteinExistence type="predicted"/>
<evidence type="ECO:0000259" key="4">
    <source>
        <dbReference type="Pfam" id="PF00717"/>
    </source>
</evidence>
<evidence type="ECO:0000313" key="5">
    <source>
        <dbReference type="EMBL" id="BDT64992.1"/>
    </source>
</evidence>
<dbReference type="Pfam" id="PF00717">
    <property type="entry name" value="Peptidase_S24"/>
    <property type="match status" value="1"/>
</dbReference>
<reference evidence="5 6" key="1">
    <citation type="submission" date="2022-11" db="EMBL/GenBank/DDBJ databases">
        <title>Complete genome sequence of alpha-hemolytic streptococci isolated from Japan.</title>
        <authorList>
            <person name="Morita M."/>
            <person name="Chang B."/>
            <person name="Akeda Y."/>
        </authorList>
    </citation>
    <scope>NUCLEOTIDE SEQUENCE [LARGE SCALE GENOMIC DNA]</scope>
    <source>
        <strain evidence="5 6">SP4011</strain>
    </source>
</reference>
<evidence type="ECO:0000256" key="3">
    <source>
        <dbReference type="ARBA" id="ARBA00023163"/>
    </source>
</evidence>